<organism evidence="1">
    <name type="scientific">marine metagenome</name>
    <dbReference type="NCBI Taxonomy" id="408172"/>
    <lineage>
        <taxon>unclassified sequences</taxon>
        <taxon>metagenomes</taxon>
        <taxon>ecological metagenomes</taxon>
    </lineage>
</organism>
<protein>
    <submittedName>
        <fullName evidence="1">Uncharacterized protein</fullName>
    </submittedName>
</protein>
<proteinExistence type="predicted"/>
<accession>A0A382TQG0</accession>
<dbReference type="EMBL" id="UINC01138010">
    <property type="protein sequence ID" value="SVD23698.1"/>
    <property type="molecule type" value="Genomic_DNA"/>
</dbReference>
<name>A0A382TQG0_9ZZZZ</name>
<dbReference type="AlphaFoldDB" id="A0A382TQG0"/>
<evidence type="ECO:0000313" key="1">
    <source>
        <dbReference type="EMBL" id="SVD23698.1"/>
    </source>
</evidence>
<reference evidence="1" key="1">
    <citation type="submission" date="2018-05" db="EMBL/GenBank/DDBJ databases">
        <authorList>
            <person name="Lanie J.A."/>
            <person name="Ng W.-L."/>
            <person name="Kazmierczak K.M."/>
            <person name="Andrzejewski T.M."/>
            <person name="Davidsen T.M."/>
            <person name="Wayne K.J."/>
            <person name="Tettelin H."/>
            <person name="Glass J.I."/>
            <person name="Rusch D."/>
            <person name="Podicherti R."/>
            <person name="Tsui H.-C.T."/>
            <person name="Winkler M.E."/>
        </authorList>
    </citation>
    <scope>NUCLEOTIDE SEQUENCE</scope>
</reference>
<sequence>MDLCDYSNIIPKGMLSIVLEAHGWIYKDSLSYQDYTLMKPDFYPSGFVLAVSKKAVIICDGISLIKYNGNEYSDIEEMIEQHGKDIIETFPKWEFEMEKEWTVMKNGEYVHSFSSFDQIAERKKLRC</sequence>
<gene>
    <name evidence="1" type="ORF">METZ01_LOCUS376552</name>
</gene>